<evidence type="ECO:0000256" key="1">
    <source>
        <dbReference type="SAM" id="Coils"/>
    </source>
</evidence>
<protein>
    <submittedName>
        <fullName evidence="2">Transcriptional regulator</fullName>
    </submittedName>
</protein>
<dbReference type="EMBL" id="QFXD01000190">
    <property type="protein sequence ID" value="RDH89883.1"/>
    <property type="molecule type" value="Genomic_DNA"/>
</dbReference>
<dbReference type="GO" id="GO:0003677">
    <property type="term" value="F:DNA binding"/>
    <property type="evidence" value="ECO:0007669"/>
    <property type="project" value="InterPro"/>
</dbReference>
<keyword evidence="1" id="KW-0175">Coiled coil</keyword>
<sequence>MKEKLYQYTGCGLDYIYLTNGYDIKKTPFGEGVTIHDLDGLHCAIATDLVDDRPNWTGAELRFIRKELGFTQQILGEFVSRDAQTVALWEKDKQPVPEEACNIIRGIYKSRIEGNVEFEKMIERINELDRQINDAEERMTAYKADSTGWHTAKAA</sequence>
<dbReference type="AlphaFoldDB" id="A0A370DX55"/>
<organism evidence="2 3">
    <name type="scientific">endosymbiont of Lamellibrachia luymesi</name>
    <dbReference type="NCBI Taxonomy" id="2200907"/>
    <lineage>
        <taxon>Bacteria</taxon>
        <taxon>Pseudomonadati</taxon>
        <taxon>Pseudomonadota</taxon>
        <taxon>Gammaproteobacteria</taxon>
        <taxon>sulfur-oxidizing symbionts</taxon>
    </lineage>
</organism>
<reference evidence="2 3" key="1">
    <citation type="journal article" date="2018" name="ISME J.">
        <title>Endosymbiont genomes yield clues of tubeworm success.</title>
        <authorList>
            <person name="Li Y."/>
            <person name="Liles M.R."/>
            <person name="Halanych K.M."/>
        </authorList>
    </citation>
    <scope>NUCLEOTIDE SEQUENCE [LARGE SCALE GENOMIC DNA]</scope>
    <source>
        <strain evidence="2">A1422</strain>
    </source>
</reference>
<name>A0A370DX55_9GAMM</name>
<dbReference type="Gene3D" id="1.10.260.40">
    <property type="entry name" value="lambda repressor-like DNA-binding domains"/>
    <property type="match status" value="1"/>
</dbReference>
<dbReference type="Proteomes" id="UP000255508">
    <property type="component" value="Unassembled WGS sequence"/>
</dbReference>
<evidence type="ECO:0000313" key="3">
    <source>
        <dbReference type="Proteomes" id="UP000255508"/>
    </source>
</evidence>
<dbReference type="InterPro" id="IPR010982">
    <property type="entry name" value="Lambda_DNA-bd_dom_sf"/>
</dbReference>
<evidence type="ECO:0000313" key="2">
    <source>
        <dbReference type="EMBL" id="RDH89883.1"/>
    </source>
</evidence>
<accession>A0A370DX55</accession>
<comment type="caution">
    <text evidence="2">The sequence shown here is derived from an EMBL/GenBank/DDBJ whole genome shotgun (WGS) entry which is preliminary data.</text>
</comment>
<dbReference type="SUPFAM" id="SSF47413">
    <property type="entry name" value="lambda repressor-like DNA-binding domains"/>
    <property type="match status" value="1"/>
</dbReference>
<gene>
    <name evidence="2" type="ORF">DIZ79_10625</name>
</gene>
<proteinExistence type="predicted"/>
<feature type="coiled-coil region" evidence="1">
    <location>
        <begin position="118"/>
        <end position="145"/>
    </location>
</feature>